<evidence type="ECO:0000256" key="3">
    <source>
        <dbReference type="ARBA" id="ARBA00022475"/>
    </source>
</evidence>
<feature type="domain" description="Major facilitator superfamily (MFS) profile" evidence="8">
    <location>
        <begin position="23"/>
        <end position="408"/>
    </location>
</feature>
<reference evidence="9 10" key="1">
    <citation type="submission" date="2021-03" db="EMBL/GenBank/DDBJ databases">
        <title>Genomic Encyclopedia of Type Strains, Phase IV (KMG-IV): sequencing the most valuable type-strain genomes for metagenomic binning, comparative biology and taxonomic classification.</title>
        <authorList>
            <person name="Goeker M."/>
        </authorList>
    </citation>
    <scope>NUCLEOTIDE SEQUENCE [LARGE SCALE GENOMIC DNA]</scope>
    <source>
        <strain evidence="9 10">DSM 21600</strain>
    </source>
</reference>
<comment type="caution">
    <text evidence="9">The sequence shown here is derived from an EMBL/GenBank/DDBJ whole genome shotgun (WGS) entry which is preliminary data.</text>
</comment>
<feature type="transmembrane region" description="Helical" evidence="7">
    <location>
        <begin position="229"/>
        <end position="254"/>
    </location>
</feature>
<feature type="transmembrane region" description="Helical" evidence="7">
    <location>
        <begin position="152"/>
        <end position="174"/>
    </location>
</feature>
<feature type="transmembrane region" description="Helical" evidence="7">
    <location>
        <begin position="56"/>
        <end position="76"/>
    </location>
</feature>
<keyword evidence="3" id="KW-1003">Cell membrane</keyword>
<evidence type="ECO:0000256" key="7">
    <source>
        <dbReference type="SAM" id="Phobius"/>
    </source>
</evidence>
<evidence type="ECO:0000259" key="8">
    <source>
        <dbReference type="PROSITE" id="PS50850"/>
    </source>
</evidence>
<feature type="transmembrane region" description="Helical" evidence="7">
    <location>
        <begin position="376"/>
        <end position="401"/>
    </location>
</feature>
<evidence type="ECO:0000256" key="5">
    <source>
        <dbReference type="ARBA" id="ARBA00022989"/>
    </source>
</evidence>
<feature type="transmembrane region" description="Helical" evidence="7">
    <location>
        <begin position="297"/>
        <end position="326"/>
    </location>
</feature>
<keyword evidence="2" id="KW-0813">Transport</keyword>
<dbReference type="InterPro" id="IPR010290">
    <property type="entry name" value="TM_effector"/>
</dbReference>
<dbReference type="Proteomes" id="UP000759443">
    <property type="component" value="Unassembled WGS sequence"/>
</dbReference>
<feature type="transmembrane region" description="Helical" evidence="7">
    <location>
        <begin position="115"/>
        <end position="132"/>
    </location>
</feature>
<feature type="transmembrane region" description="Helical" evidence="7">
    <location>
        <begin position="266"/>
        <end position="285"/>
    </location>
</feature>
<dbReference type="InterPro" id="IPR020846">
    <property type="entry name" value="MFS_dom"/>
</dbReference>
<feature type="transmembrane region" description="Helical" evidence="7">
    <location>
        <begin position="32"/>
        <end position="50"/>
    </location>
</feature>
<feature type="transmembrane region" description="Helical" evidence="7">
    <location>
        <begin position="180"/>
        <end position="199"/>
    </location>
</feature>
<dbReference type="Pfam" id="PF05977">
    <property type="entry name" value="MFS_3"/>
    <property type="match status" value="1"/>
</dbReference>
<dbReference type="PANTHER" id="PTHR23513">
    <property type="entry name" value="INTEGRAL MEMBRANE EFFLUX PROTEIN-RELATED"/>
    <property type="match status" value="1"/>
</dbReference>
<dbReference type="InterPro" id="IPR036259">
    <property type="entry name" value="MFS_trans_sf"/>
</dbReference>
<organism evidence="9 10">
    <name type="scientific">Rhizobium halophytocola</name>
    <dbReference type="NCBI Taxonomy" id="735519"/>
    <lineage>
        <taxon>Bacteria</taxon>
        <taxon>Pseudomonadati</taxon>
        <taxon>Pseudomonadota</taxon>
        <taxon>Alphaproteobacteria</taxon>
        <taxon>Hyphomicrobiales</taxon>
        <taxon>Rhizobiaceae</taxon>
        <taxon>Rhizobium/Agrobacterium group</taxon>
        <taxon>Rhizobium</taxon>
    </lineage>
</organism>
<dbReference type="PANTHER" id="PTHR23513:SF9">
    <property type="entry name" value="ENTEROBACTIN EXPORTER ENTS"/>
    <property type="match status" value="1"/>
</dbReference>
<keyword evidence="5 7" id="KW-1133">Transmembrane helix</keyword>
<accession>A0ABS4DUN8</accession>
<dbReference type="RefSeq" id="WP_209942480.1">
    <property type="nucleotide sequence ID" value="NZ_JAGGJU010000002.1"/>
</dbReference>
<dbReference type="PROSITE" id="PS50850">
    <property type="entry name" value="MFS"/>
    <property type="match status" value="1"/>
</dbReference>
<evidence type="ECO:0000256" key="4">
    <source>
        <dbReference type="ARBA" id="ARBA00022692"/>
    </source>
</evidence>
<dbReference type="EMBL" id="JAGGJU010000002">
    <property type="protein sequence ID" value="MBP1849407.1"/>
    <property type="molecule type" value="Genomic_DNA"/>
</dbReference>
<protein>
    <submittedName>
        <fullName evidence="9">MFS family permease</fullName>
    </submittedName>
</protein>
<keyword evidence="10" id="KW-1185">Reference proteome</keyword>
<feature type="transmembrane region" description="Helical" evidence="7">
    <location>
        <begin position="88"/>
        <end position="109"/>
    </location>
</feature>
<evidence type="ECO:0000313" key="10">
    <source>
        <dbReference type="Proteomes" id="UP000759443"/>
    </source>
</evidence>
<dbReference type="Gene3D" id="1.20.1250.20">
    <property type="entry name" value="MFS general substrate transporter like domains"/>
    <property type="match status" value="2"/>
</dbReference>
<evidence type="ECO:0000256" key="1">
    <source>
        <dbReference type="ARBA" id="ARBA00004651"/>
    </source>
</evidence>
<name>A0ABS4DUN8_9HYPH</name>
<dbReference type="CDD" id="cd06173">
    <property type="entry name" value="MFS_MefA_like"/>
    <property type="match status" value="1"/>
</dbReference>
<sequence length="420" mass="44029">MDPAQQPGLAEDAGHFPIILQRNVLLYLSSRFLLICASQVTNVAVGWLVYDVTHSALALGLIGLAAFTPKLLISLLSGMVADHFDRRLVCAVSFLTLAAVSIGLMLMAISPAVNVHAIYAIFLLYGCARGFGNPASQAMIANLVPRASLSRLMGVSSSTGQMATIIGPALGGGLYIAGGWAPFAFAFAAFLLAAMLMLCTTPRPQARTGVSVKFSDAFAGLLFIWQKPVILGAISLDLFTVLLGGATALLPIIASEILHVGPLGLGVLRSAPAVGAMMLGLYIAYRPIERRAGVKLFTVTSIFGLATIVLGLSTNVYLSLAMLWLLGASDVFSVVIRQTLVQGDTPDAMRGRVAAVNSLFIGASNELGEFESGVTAAFFGLVPAILIGGAGTLLVSVLWALMFPPLRRRDRLIDGTEGVP</sequence>
<keyword evidence="6 7" id="KW-0472">Membrane</keyword>
<comment type="subcellular location">
    <subcellularLocation>
        <location evidence="1">Cell membrane</location>
        <topology evidence="1">Multi-pass membrane protein</topology>
    </subcellularLocation>
</comment>
<gene>
    <name evidence="9" type="ORF">J2Z17_000828</name>
</gene>
<proteinExistence type="predicted"/>
<evidence type="ECO:0000256" key="2">
    <source>
        <dbReference type="ARBA" id="ARBA00022448"/>
    </source>
</evidence>
<evidence type="ECO:0000256" key="6">
    <source>
        <dbReference type="ARBA" id="ARBA00023136"/>
    </source>
</evidence>
<evidence type="ECO:0000313" key="9">
    <source>
        <dbReference type="EMBL" id="MBP1849407.1"/>
    </source>
</evidence>
<dbReference type="SUPFAM" id="SSF103473">
    <property type="entry name" value="MFS general substrate transporter"/>
    <property type="match status" value="1"/>
</dbReference>
<keyword evidence="4 7" id="KW-0812">Transmembrane</keyword>